<keyword evidence="6" id="KW-0010">Activator</keyword>
<dbReference type="SMART" id="SM00382">
    <property type="entry name" value="AAA"/>
    <property type="match status" value="1"/>
</dbReference>
<dbReference type="InterPro" id="IPR003593">
    <property type="entry name" value="AAA+_ATPase"/>
</dbReference>
<dbReference type="InterPro" id="IPR025943">
    <property type="entry name" value="Sigma_54_int_dom_ATP-bd_2"/>
</dbReference>
<dbReference type="PROSITE" id="PS00676">
    <property type="entry name" value="SIGMA54_INTERACT_2"/>
    <property type="match status" value="1"/>
</dbReference>
<dbReference type="SUPFAM" id="SSF52540">
    <property type="entry name" value="P-loop containing nucleoside triphosphate hydrolases"/>
    <property type="match status" value="1"/>
</dbReference>
<keyword evidence="5" id="KW-0238">DNA-binding</keyword>
<evidence type="ECO:0000259" key="8">
    <source>
        <dbReference type="PROSITE" id="PS50045"/>
    </source>
</evidence>
<dbReference type="AlphaFoldDB" id="A0A6A1TM82"/>
<dbReference type="Pfam" id="PF06505">
    <property type="entry name" value="XylR_N"/>
    <property type="match status" value="1"/>
</dbReference>
<dbReference type="Gene3D" id="1.10.8.60">
    <property type="match status" value="1"/>
</dbReference>
<keyword evidence="2" id="KW-0067">ATP-binding</keyword>
<dbReference type="Gene3D" id="3.30.1380.20">
    <property type="entry name" value="Trafficking protein particle complex subunit 3"/>
    <property type="match status" value="1"/>
</dbReference>
<evidence type="ECO:0000256" key="3">
    <source>
        <dbReference type="ARBA" id="ARBA00023012"/>
    </source>
</evidence>
<accession>A0A6A1TM82</accession>
<evidence type="ECO:0000256" key="1">
    <source>
        <dbReference type="ARBA" id="ARBA00022741"/>
    </source>
</evidence>
<dbReference type="CDD" id="cd00009">
    <property type="entry name" value="AAA"/>
    <property type="match status" value="1"/>
</dbReference>
<dbReference type="PANTHER" id="PTHR32071:SF117">
    <property type="entry name" value="PTS-DEPENDENT DIHYDROXYACETONE KINASE OPERON REGULATORY PROTEIN-RELATED"/>
    <property type="match status" value="1"/>
</dbReference>
<dbReference type="Gene3D" id="3.40.50.300">
    <property type="entry name" value="P-loop containing nucleotide triphosphate hydrolases"/>
    <property type="match status" value="1"/>
</dbReference>
<protein>
    <submittedName>
        <fullName evidence="9">Sigma-54-dependent Fis family transcriptional regulator</fullName>
    </submittedName>
</protein>
<dbReference type="GO" id="GO:0006355">
    <property type="term" value="P:regulation of DNA-templated transcription"/>
    <property type="evidence" value="ECO:0007669"/>
    <property type="project" value="InterPro"/>
</dbReference>
<dbReference type="InterPro" id="IPR024096">
    <property type="entry name" value="NO_sig/Golgi_transp_ligand-bd"/>
</dbReference>
<dbReference type="InterPro" id="IPR009057">
    <property type="entry name" value="Homeodomain-like_sf"/>
</dbReference>
<organism evidence="9 10">
    <name type="scientific">Neorhizobium galegae</name>
    <name type="common">Rhizobium galegae</name>
    <dbReference type="NCBI Taxonomy" id="399"/>
    <lineage>
        <taxon>Bacteria</taxon>
        <taxon>Pseudomonadati</taxon>
        <taxon>Pseudomonadota</taxon>
        <taxon>Alphaproteobacteria</taxon>
        <taxon>Hyphomicrobiales</taxon>
        <taxon>Rhizobiaceae</taxon>
        <taxon>Rhizobium/Agrobacterium group</taxon>
        <taxon>Neorhizobium</taxon>
    </lineage>
</organism>
<dbReference type="InterPro" id="IPR058031">
    <property type="entry name" value="AAA_lid_NorR"/>
</dbReference>
<name>A0A6A1TM82_NEOGA</name>
<dbReference type="SUPFAM" id="SSF111126">
    <property type="entry name" value="Ligand-binding domain in the NO signalling and Golgi transport"/>
    <property type="match status" value="1"/>
</dbReference>
<gene>
    <name evidence="9" type="ORF">F4V91_31655</name>
</gene>
<dbReference type="SMART" id="SM00989">
    <property type="entry name" value="V4R"/>
    <property type="match status" value="1"/>
</dbReference>
<dbReference type="InterPro" id="IPR004096">
    <property type="entry name" value="V4R"/>
</dbReference>
<dbReference type="GO" id="GO:0000160">
    <property type="term" value="P:phosphorelay signal transduction system"/>
    <property type="evidence" value="ECO:0007669"/>
    <property type="project" value="UniProtKB-KW"/>
</dbReference>
<proteinExistence type="predicted"/>
<dbReference type="Proteomes" id="UP000386575">
    <property type="component" value="Unassembled WGS sequence"/>
</dbReference>
<dbReference type="Pfam" id="PF02830">
    <property type="entry name" value="V4R"/>
    <property type="match status" value="1"/>
</dbReference>
<evidence type="ECO:0000313" key="9">
    <source>
        <dbReference type="EMBL" id="KAB1083956.1"/>
    </source>
</evidence>
<dbReference type="Pfam" id="PF25601">
    <property type="entry name" value="AAA_lid_14"/>
    <property type="match status" value="1"/>
</dbReference>
<keyword evidence="4" id="KW-0805">Transcription regulation</keyword>
<keyword evidence="1" id="KW-0547">Nucleotide-binding</keyword>
<dbReference type="InterPro" id="IPR002078">
    <property type="entry name" value="Sigma_54_int"/>
</dbReference>
<dbReference type="FunFam" id="3.40.50.300:FF:000006">
    <property type="entry name" value="DNA-binding transcriptional regulator NtrC"/>
    <property type="match status" value="1"/>
</dbReference>
<keyword evidence="7" id="KW-0804">Transcription</keyword>
<evidence type="ECO:0000256" key="2">
    <source>
        <dbReference type="ARBA" id="ARBA00022840"/>
    </source>
</evidence>
<evidence type="ECO:0000256" key="5">
    <source>
        <dbReference type="ARBA" id="ARBA00023125"/>
    </source>
</evidence>
<keyword evidence="3" id="KW-0902">Two-component regulatory system</keyword>
<dbReference type="Gene3D" id="1.10.10.60">
    <property type="entry name" value="Homeodomain-like"/>
    <property type="match status" value="1"/>
</dbReference>
<dbReference type="Pfam" id="PF00158">
    <property type="entry name" value="Sigma54_activat"/>
    <property type="match status" value="1"/>
</dbReference>
<dbReference type="EMBL" id="VZUL01000003">
    <property type="protein sequence ID" value="KAB1083956.1"/>
    <property type="molecule type" value="Genomic_DNA"/>
</dbReference>
<evidence type="ECO:0000256" key="6">
    <source>
        <dbReference type="ARBA" id="ARBA00023159"/>
    </source>
</evidence>
<dbReference type="PROSITE" id="PS00675">
    <property type="entry name" value="SIGMA54_INTERACT_1"/>
    <property type="match status" value="1"/>
</dbReference>
<dbReference type="SUPFAM" id="SSF46689">
    <property type="entry name" value="Homeodomain-like"/>
    <property type="match status" value="1"/>
</dbReference>
<evidence type="ECO:0000256" key="7">
    <source>
        <dbReference type="ARBA" id="ARBA00023163"/>
    </source>
</evidence>
<dbReference type="GO" id="GO:0005524">
    <property type="term" value="F:ATP binding"/>
    <property type="evidence" value="ECO:0007669"/>
    <property type="project" value="UniProtKB-KW"/>
</dbReference>
<dbReference type="GO" id="GO:0043565">
    <property type="term" value="F:sequence-specific DNA binding"/>
    <property type="evidence" value="ECO:0007669"/>
    <property type="project" value="InterPro"/>
</dbReference>
<dbReference type="InterPro" id="IPR027417">
    <property type="entry name" value="P-loop_NTPase"/>
</dbReference>
<feature type="domain" description="Sigma-54 factor interaction" evidence="8">
    <location>
        <begin position="263"/>
        <end position="492"/>
    </location>
</feature>
<sequence>MTSTQQPDGLISLAEASRKTGKILTRGAFSELDTGAAPTLTDLTEALHFALGDGRIWLNDQRMVLIQSLVLGRLRQEIIDAFGTETAKGLFMRVGYMQGVRDAQLIQKRFPQEDLTHALAAGPRVHTLEGFVKVTTKQFQFDLRKGTYFGEFYWDDSSEAAEHISSYGISSEPVCWMQTGYPSGYTSTLFGRPVIFREIECAAMGAPRCMVVGQHVDAWGKDAPERHYLGLDWKSRRYVAVDRPARAPKSSGREPTGATEGQVVGVSASFLRTRLMLERVADTDATVLFIGESGVGKELFSNELHKLSARPQGPFVPINCAAIPETLVESELFGVEKGAFTGAVQSRAGYFERANGGTLFLDEIASLTYSAQGKLLRAIQERKIERVGGAKTVPVDVRVVVASNVDLTEEVRAGRFRQDLYFRLCVFPIVIPPLRDRRDDIPLLAAHFLKLFRERHRRDIAGFTRRAMDALLAYDFPGNIRELQNLVERGVIYAESGSLIDMQHMFTGFEKVPSLSLKLTGEGRIGAASQDGTDLTDERRITAPEALKRAEAELYRSALEAAGGNVSSAARQLGLTRAKLEYRLRGTLQEAGSASRRAVGDAKPGHCAN</sequence>
<dbReference type="InterPro" id="IPR010523">
    <property type="entry name" value="XylR_N"/>
</dbReference>
<comment type="caution">
    <text evidence="9">The sequence shown here is derived from an EMBL/GenBank/DDBJ whole genome shotgun (WGS) entry which is preliminary data.</text>
</comment>
<dbReference type="InterPro" id="IPR002197">
    <property type="entry name" value="HTH_Fis"/>
</dbReference>
<dbReference type="PANTHER" id="PTHR32071">
    <property type="entry name" value="TRANSCRIPTIONAL REGULATORY PROTEIN"/>
    <property type="match status" value="1"/>
</dbReference>
<dbReference type="PROSITE" id="PS00688">
    <property type="entry name" value="SIGMA54_INTERACT_3"/>
    <property type="match status" value="1"/>
</dbReference>
<evidence type="ECO:0000313" key="10">
    <source>
        <dbReference type="Proteomes" id="UP000386575"/>
    </source>
</evidence>
<dbReference type="PRINTS" id="PR01590">
    <property type="entry name" value="HTHFIS"/>
</dbReference>
<dbReference type="InterPro" id="IPR025944">
    <property type="entry name" value="Sigma_54_int_dom_CS"/>
</dbReference>
<dbReference type="PROSITE" id="PS50045">
    <property type="entry name" value="SIGMA54_INTERACT_4"/>
    <property type="match status" value="1"/>
</dbReference>
<dbReference type="Pfam" id="PF02954">
    <property type="entry name" value="HTH_8"/>
    <property type="match status" value="1"/>
</dbReference>
<evidence type="ECO:0000256" key="4">
    <source>
        <dbReference type="ARBA" id="ARBA00023015"/>
    </source>
</evidence>
<dbReference type="InterPro" id="IPR025662">
    <property type="entry name" value="Sigma_54_int_dom_ATP-bd_1"/>
</dbReference>
<reference evidence="9 10" key="1">
    <citation type="submission" date="2019-09" db="EMBL/GenBank/DDBJ databases">
        <title>Genome sequencing of Ng87 strain.</title>
        <authorList>
            <person name="Karasev E.S."/>
            <person name="Andronov E."/>
        </authorList>
    </citation>
    <scope>NUCLEOTIDE SEQUENCE [LARGE SCALE GENOMIC DNA]</scope>
    <source>
        <strain evidence="9 10">Ng87</strain>
    </source>
</reference>